<dbReference type="SUPFAM" id="SSF52266">
    <property type="entry name" value="SGNH hydrolase"/>
    <property type="match status" value="1"/>
</dbReference>
<organism evidence="9 10">
    <name type="scientific">Heracleum sosnowskyi</name>
    <dbReference type="NCBI Taxonomy" id="360622"/>
    <lineage>
        <taxon>Eukaryota</taxon>
        <taxon>Viridiplantae</taxon>
        <taxon>Streptophyta</taxon>
        <taxon>Embryophyta</taxon>
        <taxon>Tracheophyta</taxon>
        <taxon>Spermatophyta</taxon>
        <taxon>Magnoliopsida</taxon>
        <taxon>eudicotyledons</taxon>
        <taxon>Gunneridae</taxon>
        <taxon>Pentapetalae</taxon>
        <taxon>asterids</taxon>
        <taxon>campanulids</taxon>
        <taxon>Apiales</taxon>
        <taxon>Apiaceae</taxon>
        <taxon>Apioideae</taxon>
        <taxon>apioid superclade</taxon>
        <taxon>Tordylieae</taxon>
        <taxon>Tordyliinae</taxon>
        <taxon>Heracleum</taxon>
    </lineage>
</organism>
<dbReference type="Gene3D" id="3.40.50.1110">
    <property type="entry name" value="SGNH hydrolase"/>
    <property type="match status" value="1"/>
</dbReference>
<gene>
    <name evidence="9" type="ORF">POM88_037964</name>
</gene>
<dbReference type="GO" id="GO:0005576">
    <property type="term" value="C:extracellular region"/>
    <property type="evidence" value="ECO:0007669"/>
    <property type="project" value="UniProtKB-SubCell"/>
</dbReference>
<feature type="chain" id="PRO_5042116946" evidence="8">
    <location>
        <begin position="27"/>
        <end position="381"/>
    </location>
</feature>
<reference evidence="9" key="2">
    <citation type="submission" date="2023-05" db="EMBL/GenBank/DDBJ databases">
        <authorList>
            <person name="Schelkunov M.I."/>
        </authorList>
    </citation>
    <scope>NUCLEOTIDE SEQUENCE</scope>
    <source>
        <strain evidence="9">Hsosn_3</strain>
        <tissue evidence="9">Leaf</tissue>
    </source>
</reference>
<name>A0AAD8HR37_9APIA</name>
<dbReference type="Pfam" id="PF00657">
    <property type="entry name" value="Lipase_GDSL"/>
    <property type="match status" value="1"/>
</dbReference>
<keyword evidence="10" id="KW-1185">Reference proteome</keyword>
<keyword evidence="3" id="KW-0964">Secreted</keyword>
<dbReference type="GO" id="GO:0016042">
    <property type="term" value="P:lipid catabolic process"/>
    <property type="evidence" value="ECO:0007669"/>
    <property type="project" value="UniProtKB-KW"/>
</dbReference>
<evidence type="ECO:0000256" key="2">
    <source>
        <dbReference type="ARBA" id="ARBA00008668"/>
    </source>
</evidence>
<evidence type="ECO:0000256" key="7">
    <source>
        <dbReference type="ARBA" id="ARBA00023098"/>
    </source>
</evidence>
<dbReference type="InterPro" id="IPR036514">
    <property type="entry name" value="SGNH_hydro_sf"/>
</dbReference>
<accession>A0AAD8HR37</accession>
<evidence type="ECO:0000313" key="9">
    <source>
        <dbReference type="EMBL" id="KAK1371872.1"/>
    </source>
</evidence>
<dbReference type="InterPro" id="IPR001087">
    <property type="entry name" value="GDSL"/>
</dbReference>
<dbReference type="InterPro" id="IPR051238">
    <property type="entry name" value="GDSL_esterase/lipase"/>
</dbReference>
<dbReference type="CDD" id="cd01837">
    <property type="entry name" value="SGNH_plant_lipase_like"/>
    <property type="match status" value="1"/>
</dbReference>
<evidence type="ECO:0000256" key="5">
    <source>
        <dbReference type="ARBA" id="ARBA00022801"/>
    </source>
</evidence>
<dbReference type="GO" id="GO:0016788">
    <property type="term" value="F:hydrolase activity, acting on ester bonds"/>
    <property type="evidence" value="ECO:0007669"/>
    <property type="project" value="InterPro"/>
</dbReference>
<comment type="subcellular location">
    <subcellularLocation>
        <location evidence="1">Secreted</location>
    </subcellularLocation>
</comment>
<keyword evidence="4 8" id="KW-0732">Signal</keyword>
<evidence type="ECO:0000256" key="8">
    <source>
        <dbReference type="SAM" id="SignalP"/>
    </source>
</evidence>
<feature type="signal peptide" evidence="8">
    <location>
        <begin position="1"/>
        <end position="26"/>
    </location>
</feature>
<evidence type="ECO:0000256" key="1">
    <source>
        <dbReference type="ARBA" id="ARBA00004613"/>
    </source>
</evidence>
<evidence type="ECO:0000256" key="6">
    <source>
        <dbReference type="ARBA" id="ARBA00022963"/>
    </source>
</evidence>
<evidence type="ECO:0000256" key="3">
    <source>
        <dbReference type="ARBA" id="ARBA00022525"/>
    </source>
</evidence>
<evidence type="ECO:0000313" key="10">
    <source>
        <dbReference type="Proteomes" id="UP001237642"/>
    </source>
</evidence>
<reference evidence="9" key="1">
    <citation type="submission" date="2023-02" db="EMBL/GenBank/DDBJ databases">
        <title>Genome of toxic invasive species Heracleum sosnowskyi carries increased number of genes despite the absence of recent whole-genome duplications.</title>
        <authorList>
            <person name="Schelkunov M."/>
            <person name="Shtratnikova V."/>
            <person name="Makarenko M."/>
            <person name="Klepikova A."/>
            <person name="Omelchenko D."/>
            <person name="Novikova G."/>
            <person name="Obukhova E."/>
            <person name="Bogdanov V."/>
            <person name="Penin A."/>
            <person name="Logacheva M."/>
        </authorList>
    </citation>
    <scope>NUCLEOTIDE SEQUENCE</scope>
    <source>
        <strain evidence="9">Hsosn_3</strain>
        <tissue evidence="9">Leaf</tissue>
    </source>
</reference>
<dbReference type="Proteomes" id="UP001237642">
    <property type="component" value="Unassembled WGS sequence"/>
</dbReference>
<comment type="caution">
    <text evidence="9">The sequence shown here is derived from an EMBL/GenBank/DDBJ whole genome shotgun (WGS) entry which is preliminary data.</text>
</comment>
<keyword evidence="6" id="KW-0442">Lipid degradation</keyword>
<protein>
    <submittedName>
        <fullName evidence="9">GDSL-like Lipase/Acylhydrolase superfamily protein</fullName>
    </submittedName>
</protein>
<keyword evidence="5" id="KW-0378">Hydrolase</keyword>
<dbReference type="EMBL" id="JAUIZM010000008">
    <property type="protein sequence ID" value="KAK1371872.1"/>
    <property type="molecule type" value="Genomic_DNA"/>
</dbReference>
<proteinExistence type="inferred from homology"/>
<dbReference type="AlphaFoldDB" id="A0AAD8HR37"/>
<evidence type="ECO:0000256" key="4">
    <source>
        <dbReference type="ARBA" id="ARBA00022729"/>
    </source>
</evidence>
<keyword evidence="7" id="KW-0443">Lipid metabolism</keyword>
<sequence>MAALNLLPSMLFISLCFNFFPFSCFSRNTIFQNAEKTGDVSNNIRGMFVFGSSLVDNGNNNFLRNLAKADYLPYGIDFPLGPSGRFTNGKNIIDLLGDQLNFPAFIPAFTDPSTKGNRTVLGVNFASGGSGILDETGSIVGEVMSLNEQIRKFEEVTLPELESQLESSGTESLSKYLFVVGSGGNDYTLNYFFTKSPANLSVQAFTANLIRTLSTQLKKLHTLGARKFVLMSLYPLGCSPGAIGAPEQPQRKGCNQYLNQAAHLFNIYLRSLVNDSRLEMPGSSLVIVNAYKIVRDIIKNPASKGFTDATQPCCRVPSLEEGGNGISCKRGGSTCEDRSKHVYFDGLHPTEAVNVVLATKAFGSNSTNEVYPFNIRELAQI</sequence>
<comment type="similarity">
    <text evidence="2">Belongs to the 'GDSL' lipolytic enzyme family.</text>
</comment>
<dbReference type="PANTHER" id="PTHR45650">
    <property type="entry name" value="GDSL-LIKE LIPASE/ACYLHYDROLASE-RELATED"/>
    <property type="match status" value="1"/>
</dbReference>
<dbReference type="InterPro" id="IPR035669">
    <property type="entry name" value="SGNH_plant_lipase-like"/>
</dbReference>
<dbReference type="PANTHER" id="PTHR45650:SF2">
    <property type="entry name" value="OS06G0560700 PROTEIN"/>
    <property type="match status" value="1"/>
</dbReference>